<dbReference type="EMBL" id="JAQQWK010000010">
    <property type="protein sequence ID" value="KAK8029719.1"/>
    <property type="molecule type" value="Genomic_DNA"/>
</dbReference>
<protein>
    <recommendedName>
        <fullName evidence="4">Knr4/Smi1-like domain-containing protein</fullName>
    </recommendedName>
</protein>
<keyword evidence="3" id="KW-1185">Reference proteome</keyword>
<proteinExistence type="predicted"/>
<organism evidence="2 3">
    <name type="scientific">Apiospora rasikravindrae</name>
    <dbReference type="NCBI Taxonomy" id="990691"/>
    <lineage>
        <taxon>Eukaryota</taxon>
        <taxon>Fungi</taxon>
        <taxon>Dikarya</taxon>
        <taxon>Ascomycota</taxon>
        <taxon>Pezizomycotina</taxon>
        <taxon>Sordariomycetes</taxon>
        <taxon>Xylariomycetidae</taxon>
        <taxon>Amphisphaeriales</taxon>
        <taxon>Apiosporaceae</taxon>
        <taxon>Apiospora</taxon>
    </lineage>
</organism>
<sequence length="512" mass="56263">MDLPNVDDLLVTADNPARTDLEGMDHARCVALHNYLLHHAWVAEGRAASQLYDISKTIFNNPGGWRARALRPRMRPSLAAFLGTALLRPVSENWSKDHEGVGPEGIFFWASGINEDPEDFFDQDAADLHDEDPDSLVCLYGFNEGGESGGGVYYHQGSHRAAVFLDMWDHDYAMPVAAHPELWHPLETILTNWIELIRIGKVAALPEHAPDHLLGSGDGLWKWQPYGETQVATCVSAWDLLCEAIEARIPSPPSMDTTVSTVNHGEIAQTPLLGSSALDAASVPERCFARAFLARARRPWFQCIAPGLLLPSEDEREFTASQPITVLPRVTPQAIPPVCLFPAAPRDDDGGPTGVEVTIEIANGFYYSCHDVLAEESSPPQIVPAGVYSESVGMNGLDYAAEGFRLLLPYPLEGGENLGPGDEEDGAGAGARKSDGSPVGRGTVDELFQHGYKSFGGRYGRPQRLERLFEHWRTLIERGIWSVGSRGVEGTIDTFKDADTERWRDYQIPPTW</sequence>
<comment type="caution">
    <text evidence="2">The sequence shown here is derived from an EMBL/GenBank/DDBJ whole genome shotgun (WGS) entry which is preliminary data.</text>
</comment>
<evidence type="ECO:0000313" key="2">
    <source>
        <dbReference type="EMBL" id="KAK8029719.1"/>
    </source>
</evidence>
<reference evidence="2 3" key="1">
    <citation type="submission" date="2023-01" db="EMBL/GenBank/DDBJ databases">
        <title>Analysis of 21 Apiospora genomes using comparative genomics revels a genus with tremendous synthesis potential of carbohydrate active enzymes and secondary metabolites.</title>
        <authorList>
            <person name="Sorensen T."/>
        </authorList>
    </citation>
    <scope>NUCLEOTIDE SEQUENCE [LARGE SCALE GENOMIC DNA]</scope>
    <source>
        <strain evidence="2 3">CBS 33761</strain>
    </source>
</reference>
<feature type="region of interest" description="Disordered" evidence="1">
    <location>
        <begin position="415"/>
        <end position="440"/>
    </location>
</feature>
<dbReference type="Proteomes" id="UP001444661">
    <property type="component" value="Unassembled WGS sequence"/>
</dbReference>
<evidence type="ECO:0008006" key="4">
    <source>
        <dbReference type="Google" id="ProtNLM"/>
    </source>
</evidence>
<evidence type="ECO:0000313" key="3">
    <source>
        <dbReference type="Proteomes" id="UP001444661"/>
    </source>
</evidence>
<evidence type="ECO:0000256" key="1">
    <source>
        <dbReference type="SAM" id="MobiDB-lite"/>
    </source>
</evidence>
<name>A0ABR1SD07_9PEZI</name>
<accession>A0ABR1SD07</accession>
<gene>
    <name evidence="2" type="ORF">PG993_011010</name>
</gene>